<keyword evidence="4" id="KW-1185">Reference proteome</keyword>
<reference evidence="3" key="1">
    <citation type="submission" date="2016-09" db="EMBL/GenBank/DDBJ databases">
        <authorList>
            <person name="Hebert L."/>
            <person name="Moumen B."/>
        </authorList>
    </citation>
    <scope>NUCLEOTIDE SEQUENCE [LARGE SCALE GENOMIC DNA]</scope>
    <source>
        <strain evidence="3">OVI</strain>
    </source>
</reference>
<feature type="compositionally biased region" description="Low complexity" evidence="2">
    <location>
        <begin position="64"/>
        <end position="75"/>
    </location>
</feature>
<dbReference type="AlphaFoldDB" id="A0A1G4IAV7"/>
<feature type="coiled-coil region" evidence="1">
    <location>
        <begin position="496"/>
        <end position="523"/>
    </location>
</feature>
<feature type="region of interest" description="Disordered" evidence="2">
    <location>
        <begin position="242"/>
        <end position="267"/>
    </location>
</feature>
<feature type="compositionally biased region" description="Polar residues" evidence="2">
    <location>
        <begin position="593"/>
        <end position="609"/>
    </location>
</feature>
<evidence type="ECO:0000313" key="3">
    <source>
        <dbReference type="EMBL" id="SCU69402.1"/>
    </source>
</evidence>
<name>A0A1G4IAV7_TRYEQ</name>
<feature type="compositionally biased region" description="Basic and acidic residues" evidence="2">
    <location>
        <begin position="757"/>
        <end position="766"/>
    </location>
</feature>
<dbReference type="Proteomes" id="UP000195570">
    <property type="component" value="Unassembled WGS sequence"/>
</dbReference>
<evidence type="ECO:0000256" key="2">
    <source>
        <dbReference type="SAM" id="MobiDB-lite"/>
    </source>
</evidence>
<gene>
    <name evidence="3" type="ORF">TEOVI_000096800</name>
</gene>
<organism evidence="3 4">
    <name type="scientific">Trypanosoma equiperdum</name>
    <dbReference type="NCBI Taxonomy" id="5694"/>
    <lineage>
        <taxon>Eukaryota</taxon>
        <taxon>Discoba</taxon>
        <taxon>Euglenozoa</taxon>
        <taxon>Kinetoplastea</taxon>
        <taxon>Metakinetoplastina</taxon>
        <taxon>Trypanosomatida</taxon>
        <taxon>Trypanosomatidae</taxon>
        <taxon>Trypanosoma</taxon>
    </lineage>
</organism>
<dbReference type="GeneID" id="92374908"/>
<comment type="caution">
    <text evidence="3">The sequence shown here is derived from an EMBL/GenBank/DDBJ whole genome shotgun (WGS) entry which is preliminary data.</text>
</comment>
<dbReference type="RefSeq" id="XP_067080384.1">
    <property type="nucleotide sequence ID" value="XM_067224283.1"/>
</dbReference>
<feature type="compositionally biased region" description="Low complexity" evidence="2">
    <location>
        <begin position="780"/>
        <end position="828"/>
    </location>
</feature>
<dbReference type="VEuPathDB" id="TriTrypDB:TEOVI_000096800"/>
<feature type="compositionally biased region" description="Acidic residues" evidence="2">
    <location>
        <begin position="76"/>
        <end position="85"/>
    </location>
</feature>
<feature type="compositionally biased region" description="Polar residues" evidence="2">
    <location>
        <begin position="767"/>
        <end position="779"/>
    </location>
</feature>
<feature type="compositionally biased region" description="Basic and acidic residues" evidence="2">
    <location>
        <begin position="1"/>
        <end position="13"/>
    </location>
</feature>
<accession>A0A1G4IAV7</accession>
<feature type="coiled-coil region" evidence="1">
    <location>
        <begin position="336"/>
        <end position="363"/>
    </location>
</feature>
<keyword evidence="1" id="KW-0175">Coiled coil</keyword>
<evidence type="ECO:0000256" key="1">
    <source>
        <dbReference type="SAM" id="Coils"/>
    </source>
</evidence>
<dbReference type="EMBL" id="CZPT02001200">
    <property type="protein sequence ID" value="SCU69402.1"/>
    <property type="molecule type" value="Genomic_DNA"/>
</dbReference>
<feature type="compositionally biased region" description="Low complexity" evidence="2">
    <location>
        <begin position="14"/>
        <end position="48"/>
    </location>
</feature>
<feature type="region of interest" description="Disordered" evidence="2">
    <location>
        <begin position="1"/>
        <end position="118"/>
    </location>
</feature>
<proteinExistence type="predicted"/>
<feature type="compositionally biased region" description="Basic and acidic residues" evidence="2">
    <location>
        <begin position="681"/>
        <end position="700"/>
    </location>
</feature>
<sequence length="877" mass="95020">MSSKESEKQKEKAVSSSMSSASSLSSEPRNRYSGKLSSSRKSISSVGRRNGEHFSSSRDGSGEGTSSSNESLTSLEGEEGSEEDSSTSFSTRPSGSGGSRKRKIGSGKVVESVYRSTSGVSTALTIGTKDGLKVRKQNKGEECADEMSNKAMTKDSCAGCFPHPLLPKVTGTNKEYGNGEAGSGPCVWKTANASLYRGPLRAGNKSLGSRHYSPRTVYLGKPEARARAGAFGLSAAGRLRKAYKSPSAPSGEEQNRSGGTSPTSLRRNIARVKSELMRVRQNIKALIRKRTPRRALKRSEQNLKYVDVESLRREHEHLLQLVQIWETGEINIDLLVDSANRELRRAKEKLAEAKERRRRVASERRHASLVISRMVKERTADDDDKSNRQRKEGMYARLTLQGKVDELLEKISTARGTSSKLSDKIKSLESHMRQEKLTDMKPEEYRELQKMVEGNRKLIHRLNTAIIIAGGSQVPLTVTAEMNNDEDLSGVKFPGKAKLDAEAEKLASRVSRMDARIAELVEKVSVLFPNDPKIRRRSISNMEGVGGRMVSYEHSSSPDGSRHFAAGQSPSKAFLGAPGASIRRSRLPMLSDATGSSNPLNTWHSSDSWSPGRDATGRQGSPKKGKGLGGADRTLLPSVRKVPPTFITSYKNESTTSTVEESTHSRTAVKNIPQDNGAKSGSKDAAKERKPEKETEREVKSAVGNGGSEIHNCEAPGSVASSSGEADESRTLSTGSMDKSSNSNIHTTPNQKGHKPAKQEADEPSERYTTPLSEQSTGRSQQYTSPSSQLSSATSPSSVEQARPSARSSSALSGASERSSASSPLSTSIRKEDGRMSNQEEERAPDKSPSAGDDVSTIPDEVVEGEDSGRETPVWLR</sequence>
<feature type="region of interest" description="Disordered" evidence="2">
    <location>
        <begin position="549"/>
        <end position="877"/>
    </location>
</feature>
<feature type="compositionally biased region" description="Polar residues" evidence="2">
    <location>
        <begin position="256"/>
        <end position="266"/>
    </location>
</feature>
<protein>
    <submittedName>
        <fullName evidence="3">Uncharacterized protein</fullName>
    </submittedName>
</protein>
<evidence type="ECO:0000313" key="4">
    <source>
        <dbReference type="Proteomes" id="UP000195570"/>
    </source>
</evidence>
<feature type="compositionally biased region" description="Basic and acidic residues" evidence="2">
    <location>
        <begin position="829"/>
        <end position="846"/>
    </location>
</feature>
<feature type="compositionally biased region" description="Polar residues" evidence="2">
    <location>
        <begin position="731"/>
        <end position="751"/>
    </location>
</feature>